<evidence type="ECO:0000313" key="5">
    <source>
        <dbReference type="WBParaSite" id="HPLM_0000982801-mRNA-1"/>
    </source>
</evidence>
<dbReference type="WBParaSite" id="HPLM_0000982801-mRNA-1">
    <property type="protein sequence ID" value="HPLM_0000982801-mRNA-1"/>
    <property type="gene ID" value="HPLM_0000982801"/>
</dbReference>
<dbReference type="EMBL" id="UZAF01017149">
    <property type="protein sequence ID" value="VDO38457.1"/>
    <property type="molecule type" value="Genomic_DNA"/>
</dbReference>
<dbReference type="Pfam" id="PF10545">
    <property type="entry name" value="MADF_DNA_bdg"/>
    <property type="match status" value="1"/>
</dbReference>
<dbReference type="Proteomes" id="UP000268014">
    <property type="component" value="Unassembled WGS sequence"/>
</dbReference>
<proteinExistence type="predicted"/>
<accession>A0A0N4WGB0</accession>
<dbReference type="PROSITE" id="PS51029">
    <property type="entry name" value="MADF"/>
    <property type="match status" value="1"/>
</dbReference>
<dbReference type="GO" id="GO:0006357">
    <property type="term" value="P:regulation of transcription by RNA polymerase II"/>
    <property type="evidence" value="ECO:0007669"/>
    <property type="project" value="TreeGrafter"/>
</dbReference>
<dbReference type="PANTHER" id="PTHR12243">
    <property type="entry name" value="MADF DOMAIN TRANSCRIPTION FACTOR"/>
    <property type="match status" value="1"/>
</dbReference>
<name>A0A0N4WGB0_HAEPC</name>
<dbReference type="InterPro" id="IPR039353">
    <property type="entry name" value="TF_Adf1"/>
</dbReference>
<dbReference type="OrthoDB" id="5984255at2759"/>
<dbReference type="GO" id="GO:0005634">
    <property type="term" value="C:nucleus"/>
    <property type="evidence" value="ECO:0007669"/>
    <property type="project" value="TreeGrafter"/>
</dbReference>
<protein>
    <submittedName>
        <fullName evidence="5">MADF domain-containing protein</fullName>
    </submittedName>
</protein>
<gene>
    <name evidence="3" type="ORF">HPLM_LOCUS9820</name>
</gene>
<feature type="domain" description="MADF" evidence="2">
    <location>
        <begin position="70"/>
        <end position="160"/>
    </location>
</feature>
<evidence type="ECO:0000313" key="3">
    <source>
        <dbReference type="EMBL" id="VDO38457.1"/>
    </source>
</evidence>
<dbReference type="STRING" id="6290.A0A0N4WGB0"/>
<feature type="region of interest" description="Disordered" evidence="1">
    <location>
        <begin position="180"/>
        <end position="202"/>
    </location>
</feature>
<organism evidence="5">
    <name type="scientific">Haemonchus placei</name>
    <name type="common">Barber's pole worm</name>
    <dbReference type="NCBI Taxonomy" id="6290"/>
    <lineage>
        <taxon>Eukaryota</taxon>
        <taxon>Metazoa</taxon>
        <taxon>Ecdysozoa</taxon>
        <taxon>Nematoda</taxon>
        <taxon>Chromadorea</taxon>
        <taxon>Rhabditida</taxon>
        <taxon>Rhabditina</taxon>
        <taxon>Rhabditomorpha</taxon>
        <taxon>Strongyloidea</taxon>
        <taxon>Trichostrongylidae</taxon>
        <taxon>Haemonchus</taxon>
    </lineage>
</organism>
<keyword evidence="4" id="KW-1185">Reference proteome</keyword>
<reference evidence="5" key="1">
    <citation type="submission" date="2017-02" db="UniProtKB">
        <authorList>
            <consortium name="WormBaseParasite"/>
        </authorList>
    </citation>
    <scope>IDENTIFICATION</scope>
</reference>
<dbReference type="InterPro" id="IPR006578">
    <property type="entry name" value="MADF-dom"/>
</dbReference>
<reference evidence="3 4" key="2">
    <citation type="submission" date="2018-11" db="EMBL/GenBank/DDBJ databases">
        <authorList>
            <consortium name="Pathogen Informatics"/>
        </authorList>
    </citation>
    <scope>NUCLEOTIDE SEQUENCE [LARGE SCALE GENOMIC DNA]</scope>
    <source>
        <strain evidence="3 4">MHpl1</strain>
    </source>
</reference>
<evidence type="ECO:0000313" key="4">
    <source>
        <dbReference type="Proteomes" id="UP000268014"/>
    </source>
</evidence>
<sequence length="266" mass="30324">MYEEEEGANINMKKSANLVEKKEVSADWVEFDDFNYDDDIYSYGNPELSAAYIADRISHNKAFGYALRSELISLVKANRCLWDYTFDENRVSEAKARAWESIRTAMKSMGYDFQVRSLKKQWKSLKDTWRKMKQRTAADPGVRNQWAYTNQMRFLEAVEFTNPRHPNCVAFSRCTPIRHSGGNTGESLKRKAPVADEDGSVAVRDKVEAKKSHMSPPRETHDQFSAFGQMVTEVLRSLPLEAAKTKMHIISTALFTTDGAVPSDGR</sequence>
<dbReference type="SMART" id="SM00595">
    <property type="entry name" value="MADF"/>
    <property type="match status" value="1"/>
</dbReference>
<dbReference type="OMA" id="KMHIIST"/>
<evidence type="ECO:0000259" key="2">
    <source>
        <dbReference type="PROSITE" id="PS51029"/>
    </source>
</evidence>
<dbReference type="GO" id="GO:0005667">
    <property type="term" value="C:transcription regulator complex"/>
    <property type="evidence" value="ECO:0007669"/>
    <property type="project" value="TreeGrafter"/>
</dbReference>
<dbReference type="AlphaFoldDB" id="A0A0N4WGB0"/>
<evidence type="ECO:0000256" key="1">
    <source>
        <dbReference type="SAM" id="MobiDB-lite"/>
    </source>
</evidence>
<dbReference type="PANTHER" id="PTHR12243:SF63">
    <property type="entry name" value="LD26477P"/>
    <property type="match status" value="1"/>
</dbReference>